<keyword evidence="3" id="KW-1185">Reference proteome</keyword>
<dbReference type="OrthoDB" id="3542270at2"/>
<dbReference type="EMBL" id="QOIL01000022">
    <property type="protein sequence ID" value="RCG25448.1"/>
    <property type="molecule type" value="Genomic_DNA"/>
</dbReference>
<feature type="transmembrane region" description="Helical" evidence="1">
    <location>
        <begin position="21"/>
        <end position="41"/>
    </location>
</feature>
<evidence type="ECO:0000313" key="2">
    <source>
        <dbReference type="EMBL" id="RCG25448.1"/>
    </source>
</evidence>
<evidence type="ECO:0000256" key="1">
    <source>
        <dbReference type="SAM" id="Phobius"/>
    </source>
</evidence>
<reference evidence="2 3" key="1">
    <citation type="submission" date="2018-06" db="EMBL/GenBank/DDBJ databases">
        <title>Sphaerisporangium craniellae sp. nov., isolated from a marine sponge in the South China Sea.</title>
        <authorList>
            <person name="Li L."/>
        </authorList>
    </citation>
    <scope>NUCLEOTIDE SEQUENCE [LARGE SCALE GENOMIC DNA]</scope>
    <source>
        <strain evidence="2 3">CCTCC AA 208026</strain>
    </source>
</reference>
<sequence>MAQAGPSAGRPAGDVRSKKKLSTSAITLGTMGVLSTLFVGFCAAQDAYAPRVAADCVDLDSRQPDGSYLGVNDRYCDDDGGSSGSSGYRGSHGAYGWYYGGVWQAGRIRGGTTIRPSNAHISTRSGSVIQRGGFGGRGVGGS</sequence>
<keyword evidence="1" id="KW-1133">Transmembrane helix</keyword>
<keyword evidence="1" id="KW-0812">Transmembrane</keyword>
<protein>
    <submittedName>
        <fullName evidence="2">Uncharacterized protein</fullName>
    </submittedName>
</protein>
<gene>
    <name evidence="2" type="ORF">DQ384_31815</name>
</gene>
<proteinExistence type="predicted"/>
<comment type="caution">
    <text evidence="2">The sequence shown here is derived from an EMBL/GenBank/DDBJ whole genome shotgun (WGS) entry which is preliminary data.</text>
</comment>
<organism evidence="2 3">
    <name type="scientific">Sphaerisporangium album</name>
    <dbReference type="NCBI Taxonomy" id="509200"/>
    <lineage>
        <taxon>Bacteria</taxon>
        <taxon>Bacillati</taxon>
        <taxon>Actinomycetota</taxon>
        <taxon>Actinomycetes</taxon>
        <taxon>Streptosporangiales</taxon>
        <taxon>Streptosporangiaceae</taxon>
        <taxon>Sphaerisporangium</taxon>
    </lineage>
</organism>
<dbReference type="RefSeq" id="WP_114032575.1">
    <property type="nucleotide sequence ID" value="NZ_QOIL01000022.1"/>
</dbReference>
<accession>A0A367F4Z4</accession>
<dbReference type="Proteomes" id="UP000253094">
    <property type="component" value="Unassembled WGS sequence"/>
</dbReference>
<keyword evidence="1" id="KW-0472">Membrane</keyword>
<dbReference type="AlphaFoldDB" id="A0A367F4Z4"/>
<evidence type="ECO:0000313" key="3">
    <source>
        <dbReference type="Proteomes" id="UP000253094"/>
    </source>
</evidence>
<name>A0A367F4Z4_9ACTN</name>